<evidence type="ECO:0000313" key="2">
    <source>
        <dbReference type="EMBL" id="MCS7481250.1"/>
    </source>
</evidence>
<accession>A0A9X2VR83</accession>
<dbReference type="Pfam" id="PF19941">
    <property type="entry name" value="DUF6403"/>
    <property type="match status" value="1"/>
</dbReference>
<dbReference type="RefSeq" id="WP_259626739.1">
    <property type="nucleotide sequence ID" value="NZ_JANYMP010000017.1"/>
</dbReference>
<dbReference type="Proteomes" id="UP001141259">
    <property type="component" value="Unassembled WGS sequence"/>
</dbReference>
<dbReference type="InterPro" id="IPR045645">
    <property type="entry name" value="DUF6403"/>
</dbReference>
<organism evidence="2 3">
    <name type="scientific">Umezawaea endophytica</name>
    <dbReference type="NCBI Taxonomy" id="1654476"/>
    <lineage>
        <taxon>Bacteria</taxon>
        <taxon>Bacillati</taxon>
        <taxon>Actinomycetota</taxon>
        <taxon>Actinomycetes</taxon>
        <taxon>Pseudonocardiales</taxon>
        <taxon>Pseudonocardiaceae</taxon>
        <taxon>Umezawaea</taxon>
    </lineage>
</organism>
<comment type="caution">
    <text evidence="2">The sequence shown here is derived from an EMBL/GenBank/DDBJ whole genome shotgun (WGS) entry which is preliminary data.</text>
</comment>
<keyword evidence="1" id="KW-0812">Transmembrane</keyword>
<protein>
    <submittedName>
        <fullName evidence="2">DUF6403 family protein</fullName>
    </submittedName>
</protein>
<feature type="transmembrane region" description="Helical" evidence="1">
    <location>
        <begin position="6"/>
        <end position="26"/>
    </location>
</feature>
<proteinExistence type="predicted"/>
<gene>
    <name evidence="2" type="ORF">NZH93_30710</name>
</gene>
<evidence type="ECO:0000256" key="1">
    <source>
        <dbReference type="SAM" id="Phobius"/>
    </source>
</evidence>
<keyword evidence="1" id="KW-0472">Membrane</keyword>
<sequence>MTWLIWLVAAAVLLAAGFGVAFLPWWRAHDLRKRTTWSRARAAVDSASVSRDACRGAVPEAERLFARAESIAGERGGVKAAGMVADLAERADRLWREARR</sequence>
<name>A0A9X2VR83_9PSEU</name>
<reference evidence="2" key="1">
    <citation type="submission" date="2022-08" db="EMBL/GenBank/DDBJ databases">
        <authorList>
            <person name="Tistechok S."/>
            <person name="Samborskyy M."/>
            <person name="Roman I."/>
        </authorList>
    </citation>
    <scope>NUCLEOTIDE SEQUENCE</scope>
    <source>
        <strain evidence="2">DSM 103496</strain>
    </source>
</reference>
<keyword evidence="1" id="KW-1133">Transmembrane helix</keyword>
<dbReference type="EMBL" id="JANYMP010000017">
    <property type="protein sequence ID" value="MCS7481250.1"/>
    <property type="molecule type" value="Genomic_DNA"/>
</dbReference>
<keyword evidence="3" id="KW-1185">Reference proteome</keyword>
<evidence type="ECO:0000313" key="3">
    <source>
        <dbReference type="Proteomes" id="UP001141259"/>
    </source>
</evidence>
<dbReference type="AlphaFoldDB" id="A0A9X2VR83"/>